<dbReference type="GO" id="GO:0005737">
    <property type="term" value="C:cytoplasm"/>
    <property type="evidence" value="ECO:0007669"/>
    <property type="project" value="TreeGrafter"/>
</dbReference>
<organism evidence="2 3">
    <name type="scientific">Candidatus Nanosynbacter featherlites</name>
    <dbReference type="NCBI Taxonomy" id="2572088"/>
    <lineage>
        <taxon>Bacteria</taxon>
        <taxon>Candidatus Saccharimonadota</taxon>
        <taxon>Candidatus Saccharimonadia</taxon>
        <taxon>Candidatus Nanosynbacterales</taxon>
        <taxon>Candidatus Nanosynbacteraceae</taxon>
        <taxon>Candidatus Nanosynbacter</taxon>
    </lineage>
</organism>
<dbReference type="Proteomes" id="UP000310639">
    <property type="component" value="Chromosome"/>
</dbReference>
<dbReference type="InterPro" id="IPR051553">
    <property type="entry name" value="Ran_GTPase-activating"/>
</dbReference>
<dbReference type="Pfam" id="PF00652">
    <property type="entry name" value="Ricin_B_lectin"/>
    <property type="match status" value="1"/>
</dbReference>
<dbReference type="GO" id="GO:0005085">
    <property type="term" value="F:guanyl-nucleotide exchange factor activity"/>
    <property type="evidence" value="ECO:0007669"/>
    <property type="project" value="TreeGrafter"/>
</dbReference>
<evidence type="ECO:0000259" key="1">
    <source>
        <dbReference type="SMART" id="SM00458"/>
    </source>
</evidence>
<feature type="domain" description="Ricin B lectin" evidence="1">
    <location>
        <begin position="433"/>
        <end position="549"/>
    </location>
</feature>
<dbReference type="PROSITE" id="PS50012">
    <property type="entry name" value="RCC1_3"/>
    <property type="match status" value="3"/>
</dbReference>
<reference evidence="2 3" key="1">
    <citation type="submission" date="2019-04" db="EMBL/GenBank/DDBJ databases">
        <title>Saccharibacteria TM7 genomes.</title>
        <authorList>
            <person name="Bor B."/>
            <person name="He X."/>
            <person name="Chen T."/>
            <person name="Dewhirst F.E."/>
        </authorList>
    </citation>
    <scope>NUCLEOTIDE SEQUENCE [LARGE SCALE GENOMIC DNA]</scope>
    <source>
        <strain evidence="2 3">BB001</strain>
    </source>
</reference>
<dbReference type="PANTHER" id="PTHR45982:SF1">
    <property type="entry name" value="REGULATOR OF CHROMOSOME CONDENSATION"/>
    <property type="match status" value="1"/>
</dbReference>
<sequence>MGADSKKTGFTLPTVLITSVIMLTLLLVAMQLAASYAAALRDRYYNQLAREAAESGLAYAVSCLRGNGMISPWGSKSLAPETNCAGDPEPGQANTVMHEGNIRTRFTVPPLGSTGGEVQQAYATGYVELLRPSGGVWKTYTRVLSLATGAQTRVDTLAFGYEGDLSGIQHKVFFATIDSAGRVRSVGANDRGQLGAGMISSAQPNPVRFNISQRAVSVHTNFVSVGGNVMVRDEHGNVYGAGKNDTGQLGAGYISPAISTPVRFGLPAGVKAVAVNAGWANFVLGNDKNIYAAGECTYGLLGTGDYSVTASNAKACANRSTPKRVALPTPNPSNPATIPTAHLVQDRYNTYVIMQNGAVYGWGANDYYQLARGSITSSSTPVKIGDFGDHGKPRAMQLAFDGSTLYILGNDGKVYGVGGSNYMKIGDKKLVIRWRFLNSRCMEATSANTVAPRPCNDSPQQQFEYTQQDQLKINGKCVENTAGDLVNIRLADCNPSAVIQRWVMRTHGSDRIFRRASSNHCLAANPTGTAMAIAAGCPSANKHLFFRVQTPVIRELGVPGFVQQISTDEMFASYRTSDGRVYSTGNNTHGVFGNSANHAKTFNWRNPYPVQFMLPAGVKAVDIWSTAYSGHVANLFVVGNDGKVYGAGTNANGQLGTGDRVNRNTPTVMQLFGSGPTAPRAKHVESGGGTTVIFTTDNRVYTVGNNNKGQLGDGTTTDSAVPILGRYTNVPIQEHLVF</sequence>
<dbReference type="PRINTS" id="PR00633">
    <property type="entry name" value="RCCNDNSATION"/>
</dbReference>
<name>A0A4P9A2W0_9BACT</name>
<dbReference type="InterPro" id="IPR000772">
    <property type="entry name" value="Ricin_B_lectin"/>
</dbReference>
<dbReference type="SUPFAM" id="SSF50370">
    <property type="entry name" value="Ricin B-like lectins"/>
    <property type="match status" value="1"/>
</dbReference>
<protein>
    <recommendedName>
        <fullName evidence="1">Ricin B lectin domain-containing protein</fullName>
    </recommendedName>
</protein>
<dbReference type="InterPro" id="IPR035992">
    <property type="entry name" value="Ricin_B-like_lectins"/>
</dbReference>
<dbReference type="RefSeq" id="WP_138078755.1">
    <property type="nucleotide sequence ID" value="NZ_CP040004.1"/>
</dbReference>
<evidence type="ECO:0000313" key="2">
    <source>
        <dbReference type="EMBL" id="QCT42115.1"/>
    </source>
</evidence>
<dbReference type="PROSITE" id="PS50231">
    <property type="entry name" value="RICIN_B_LECTIN"/>
    <property type="match status" value="1"/>
</dbReference>
<proteinExistence type="predicted"/>
<dbReference type="SMART" id="SM00458">
    <property type="entry name" value="RICIN"/>
    <property type="match status" value="1"/>
</dbReference>
<dbReference type="InterPro" id="IPR000408">
    <property type="entry name" value="Reg_chr_condens"/>
</dbReference>
<dbReference type="OrthoDB" id="27389at2"/>
<accession>A0A4P9A2W0</accession>
<gene>
    <name evidence="2" type="ORF">FBF37_01335</name>
</gene>
<dbReference type="Gene3D" id="2.130.10.30">
    <property type="entry name" value="Regulator of chromosome condensation 1/beta-lactamase-inhibitor protein II"/>
    <property type="match status" value="2"/>
</dbReference>
<keyword evidence="3" id="KW-1185">Reference proteome</keyword>
<evidence type="ECO:0000313" key="3">
    <source>
        <dbReference type="Proteomes" id="UP000310639"/>
    </source>
</evidence>
<dbReference type="Pfam" id="PF00415">
    <property type="entry name" value="RCC1"/>
    <property type="match status" value="4"/>
</dbReference>
<dbReference type="PANTHER" id="PTHR45982">
    <property type="entry name" value="REGULATOR OF CHROMOSOME CONDENSATION"/>
    <property type="match status" value="1"/>
</dbReference>
<dbReference type="EMBL" id="CP040004">
    <property type="protein sequence ID" value="QCT42115.1"/>
    <property type="molecule type" value="Genomic_DNA"/>
</dbReference>
<dbReference type="AlphaFoldDB" id="A0A4P9A2W0"/>
<dbReference type="InterPro" id="IPR009091">
    <property type="entry name" value="RCC1/BLIP-II"/>
</dbReference>
<dbReference type="SUPFAM" id="SSF50985">
    <property type="entry name" value="RCC1/BLIP-II"/>
    <property type="match status" value="2"/>
</dbReference>
<dbReference type="KEGG" id="nft:FBF37_01335"/>